<dbReference type="OrthoDB" id="433474at2759"/>
<comment type="caution">
    <text evidence="3">The sequence shown here is derived from an EMBL/GenBank/DDBJ whole genome shotgun (WGS) entry which is preliminary data.</text>
</comment>
<dbReference type="AlphaFoldDB" id="A0A2A2LDX9"/>
<evidence type="ECO:0000256" key="1">
    <source>
        <dbReference type="ARBA" id="ARBA00022801"/>
    </source>
</evidence>
<evidence type="ECO:0000259" key="2">
    <source>
        <dbReference type="Pfam" id="PF20434"/>
    </source>
</evidence>
<dbReference type="Gene3D" id="3.40.50.1820">
    <property type="entry name" value="alpha/beta hydrolase"/>
    <property type="match status" value="1"/>
</dbReference>
<evidence type="ECO:0000313" key="4">
    <source>
        <dbReference type="Proteomes" id="UP000218231"/>
    </source>
</evidence>
<dbReference type="SUPFAM" id="SSF53474">
    <property type="entry name" value="alpha/beta-Hydrolases"/>
    <property type="match status" value="1"/>
</dbReference>
<dbReference type="Proteomes" id="UP000218231">
    <property type="component" value="Unassembled WGS sequence"/>
</dbReference>
<evidence type="ECO:0000313" key="3">
    <source>
        <dbReference type="EMBL" id="PAV84267.1"/>
    </source>
</evidence>
<sequence length="332" mass="36929">MLLNALSAVKLDVVKTVPRKKSSITTIKSIKSIAKLCLARVNYHMSMISLSEAQKQAVEKDLQPPTDYNGCMHKACRQVLSDFLSSATEAYDSLKCSDIARVEDLSYADGNEPCKIDVWGKVDKKLFVFVHGGYWQEGNRKLACSPAFAAVPAEFAYASIGYNYSTKERPLSLTVQQVVNSVRYLIEKYPNLEKIVIGGHSAGAQLAFKTCSFVKSPKIVGLVLLAGVYDLKELVRCEIGQGAGLTESEAEKNSCNADELSEASMKILILIGDEESPRLREQNKKLYEELGEKNHDVRYKELEGVNHFTLVTDLKSNASEERNMLEKFLKDI</sequence>
<dbReference type="Pfam" id="PF20434">
    <property type="entry name" value="BD-FAE"/>
    <property type="match status" value="1"/>
</dbReference>
<dbReference type="GO" id="GO:0004061">
    <property type="term" value="F:arylformamidase activity"/>
    <property type="evidence" value="ECO:0007669"/>
    <property type="project" value="TreeGrafter"/>
</dbReference>
<dbReference type="InterPro" id="IPR049492">
    <property type="entry name" value="BD-FAE-like_dom"/>
</dbReference>
<name>A0A2A2LDX9_9BILA</name>
<keyword evidence="4" id="KW-1185">Reference proteome</keyword>
<dbReference type="InterPro" id="IPR029058">
    <property type="entry name" value="AB_hydrolase_fold"/>
</dbReference>
<organism evidence="3 4">
    <name type="scientific">Diploscapter pachys</name>
    <dbReference type="NCBI Taxonomy" id="2018661"/>
    <lineage>
        <taxon>Eukaryota</taxon>
        <taxon>Metazoa</taxon>
        <taxon>Ecdysozoa</taxon>
        <taxon>Nematoda</taxon>
        <taxon>Chromadorea</taxon>
        <taxon>Rhabditida</taxon>
        <taxon>Rhabditina</taxon>
        <taxon>Rhabditomorpha</taxon>
        <taxon>Rhabditoidea</taxon>
        <taxon>Rhabditidae</taxon>
        <taxon>Diploscapter</taxon>
    </lineage>
</organism>
<keyword evidence="1" id="KW-0378">Hydrolase</keyword>
<dbReference type="PANTHER" id="PTHR48081:SF33">
    <property type="entry name" value="KYNURENINE FORMAMIDASE"/>
    <property type="match status" value="1"/>
</dbReference>
<dbReference type="EMBL" id="LIAE01006873">
    <property type="protein sequence ID" value="PAV84267.1"/>
    <property type="molecule type" value="Genomic_DNA"/>
</dbReference>
<dbReference type="PANTHER" id="PTHR48081">
    <property type="entry name" value="AB HYDROLASE SUPERFAMILY PROTEIN C4A8.06C"/>
    <property type="match status" value="1"/>
</dbReference>
<protein>
    <recommendedName>
        <fullName evidence="2">BD-FAE-like domain-containing protein</fullName>
    </recommendedName>
</protein>
<dbReference type="STRING" id="2018661.A0A2A2LDX9"/>
<reference evidence="3 4" key="1">
    <citation type="journal article" date="2017" name="Curr. Biol.">
        <title>Genome architecture and evolution of a unichromosomal asexual nematode.</title>
        <authorList>
            <person name="Fradin H."/>
            <person name="Zegar C."/>
            <person name="Gutwein M."/>
            <person name="Lucas J."/>
            <person name="Kovtun M."/>
            <person name="Corcoran D."/>
            <person name="Baugh L.R."/>
            <person name="Kiontke K."/>
            <person name="Gunsalus K."/>
            <person name="Fitch D.H."/>
            <person name="Piano F."/>
        </authorList>
    </citation>
    <scope>NUCLEOTIDE SEQUENCE [LARGE SCALE GENOMIC DNA]</scope>
    <source>
        <strain evidence="3">PF1309</strain>
    </source>
</reference>
<dbReference type="InterPro" id="IPR050300">
    <property type="entry name" value="GDXG_lipolytic_enzyme"/>
</dbReference>
<proteinExistence type="predicted"/>
<accession>A0A2A2LDX9</accession>
<feature type="domain" description="BD-FAE-like" evidence="2">
    <location>
        <begin position="124"/>
        <end position="208"/>
    </location>
</feature>
<gene>
    <name evidence="3" type="ORF">WR25_16856</name>
</gene>